<gene>
    <name evidence="2" type="ORF">JX265_011969</name>
</gene>
<keyword evidence="3" id="KW-1185">Reference proteome</keyword>
<evidence type="ECO:0000256" key="1">
    <source>
        <dbReference type="SAM" id="MobiDB-lite"/>
    </source>
</evidence>
<protein>
    <submittedName>
        <fullName evidence="2">Uncharacterized protein</fullName>
    </submittedName>
</protein>
<comment type="caution">
    <text evidence="2">The sequence shown here is derived from an EMBL/GenBank/DDBJ whole genome shotgun (WGS) entry which is preliminary data.</text>
</comment>
<name>A0A9P9WBI3_9PEZI</name>
<organism evidence="2 3">
    <name type="scientific">Neoarthrinium moseri</name>
    <dbReference type="NCBI Taxonomy" id="1658444"/>
    <lineage>
        <taxon>Eukaryota</taxon>
        <taxon>Fungi</taxon>
        <taxon>Dikarya</taxon>
        <taxon>Ascomycota</taxon>
        <taxon>Pezizomycotina</taxon>
        <taxon>Sordariomycetes</taxon>
        <taxon>Xylariomycetidae</taxon>
        <taxon>Amphisphaeriales</taxon>
        <taxon>Apiosporaceae</taxon>
        <taxon>Neoarthrinium</taxon>
    </lineage>
</organism>
<feature type="region of interest" description="Disordered" evidence="1">
    <location>
        <begin position="103"/>
        <end position="126"/>
    </location>
</feature>
<dbReference type="EMBL" id="JAFIMR010000047">
    <property type="protein sequence ID" value="KAI1856072.1"/>
    <property type="molecule type" value="Genomic_DNA"/>
</dbReference>
<dbReference type="AlphaFoldDB" id="A0A9P9WBI3"/>
<proteinExistence type="predicted"/>
<sequence>MRRGGLGSLRLASGEPHVVSRGTWDRPVLYLPLHTVSVFCLLVTRHMAMQLFLGLLHSLRYFEVSPHSVSSQGSTLSLAGIIRIGDGLHREFLVGTGVRREGQMLGHNHNRDSSTPSARASAGLGPGPTSRVIAAAMFSSKASTVAACT</sequence>
<evidence type="ECO:0000313" key="3">
    <source>
        <dbReference type="Proteomes" id="UP000829685"/>
    </source>
</evidence>
<accession>A0A9P9WBI3</accession>
<reference evidence="2" key="1">
    <citation type="submission" date="2021-03" db="EMBL/GenBank/DDBJ databases">
        <title>Revisited historic fungal species revealed as producer of novel bioactive compounds through whole genome sequencing and comparative genomics.</title>
        <authorList>
            <person name="Vignolle G.A."/>
            <person name="Hochenegger N."/>
            <person name="Mach R.L."/>
            <person name="Mach-Aigner A.R."/>
            <person name="Javad Rahimi M."/>
            <person name="Salim K.A."/>
            <person name="Chan C.M."/>
            <person name="Lim L.B.L."/>
            <person name="Cai F."/>
            <person name="Druzhinina I.S."/>
            <person name="U'Ren J.M."/>
            <person name="Derntl C."/>
        </authorList>
    </citation>
    <scope>NUCLEOTIDE SEQUENCE</scope>
    <source>
        <strain evidence="2">TUCIM 5799</strain>
    </source>
</reference>
<evidence type="ECO:0000313" key="2">
    <source>
        <dbReference type="EMBL" id="KAI1856072.1"/>
    </source>
</evidence>
<dbReference type="Proteomes" id="UP000829685">
    <property type="component" value="Unassembled WGS sequence"/>
</dbReference>